<dbReference type="OrthoDB" id="9767934at2"/>
<dbReference type="Pfam" id="PF11339">
    <property type="entry name" value="DUF3141"/>
    <property type="match status" value="1"/>
</dbReference>
<dbReference type="InterPro" id="IPR024501">
    <property type="entry name" value="DUF3141"/>
</dbReference>
<dbReference type="PANTHER" id="PTHR36837">
    <property type="entry name" value="POLY(3-HYDROXYALKANOATE) POLYMERASE SUBUNIT PHAC"/>
    <property type="match status" value="1"/>
</dbReference>
<dbReference type="PANTHER" id="PTHR36837:SF2">
    <property type="entry name" value="POLY(3-HYDROXYALKANOATE) POLYMERASE SUBUNIT PHAC"/>
    <property type="match status" value="1"/>
</dbReference>
<evidence type="ECO:0000313" key="2">
    <source>
        <dbReference type="Proteomes" id="UP000034410"/>
    </source>
</evidence>
<evidence type="ECO:0000313" key="1">
    <source>
        <dbReference type="EMBL" id="AKH21116.1"/>
    </source>
</evidence>
<sequence length="381" mass="42126">MTEQSIHKSGCENSVPFFWPFAAAAALAESEWQLLLDNLKFIAETEKIDHGLQPAFATPNSIALALHTLKLRDFSTPSSAANRSLVPTIIDAPFAGHSATIADYHSGQSLVETLLGNGLERILVTDWNSATPQMKDYDIDNYLAELNVCVDDLGGRVNFVGLCQGGWMVAMYAARYPHKVNCLVLAGSPIDTAAGNGPIKQLVDRLPTRFYEQLVKLGDGLMPGRFMLQGWKNMHPDKQYVEKYIDLYEHIDDPAYLSKQETFSRWYENPLDLPGRWYLQAITQLFKENRLAKGEFVGLGKRLSLKEITCPVYLLAGAGDDITTREQVFNAENYLGTPAGQVVKTLAPGGHIGLFMGARTLAEYWPAIARWIAAGGKEGNQ</sequence>
<dbReference type="EMBL" id="CP011412">
    <property type="protein sequence ID" value="AKH21116.1"/>
    <property type="molecule type" value="Genomic_DNA"/>
</dbReference>
<dbReference type="KEGG" id="seds:AAY24_12970"/>
<dbReference type="InterPro" id="IPR051321">
    <property type="entry name" value="PHA/PHB_synthase"/>
</dbReference>
<organism evidence="1 2">
    <name type="scientific">Sedimenticola thiotaurini</name>
    <dbReference type="NCBI Taxonomy" id="1543721"/>
    <lineage>
        <taxon>Bacteria</taxon>
        <taxon>Pseudomonadati</taxon>
        <taxon>Pseudomonadota</taxon>
        <taxon>Gammaproteobacteria</taxon>
        <taxon>Chromatiales</taxon>
        <taxon>Sedimenticolaceae</taxon>
        <taxon>Sedimenticola</taxon>
    </lineage>
</organism>
<reference evidence="1 2" key="1">
    <citation type="journal article" date="2015" name="Genome Announc.">
        <title>Complete Genome Sequence of Sedimenticola thiotaurini Strain SIP-G1, a Polyphosphate- and Polyhydroxyalkanoate-Accumulating Sulfur-Oxidizing Gammaproteobacterium Isolated from Salt Marsh Sediments.</title>
        <authorList>
            <person name="Flood B.E."/>
            <person name="Jones D.S."/>
            <person name="Bailey J.V."/>
        </authorList>
    </citation>
    <scope>NUCLEOTIDE SEQUENCE [LARGE SCALE GENOMIC DNA]</scope>
    <source>
        <strain evidence="1 2">SIP-G1</strain>
    </source>
</reference>
<dbReference type="RefSeq" id="WP_046860045.1">
    <property type="nucleotide sequence ID" value="NZ_CP011412.1"/>
</dbReference>
<protein>
    <submittedName>
        <fullName evidence="1">Esterase</fullName>
    </submittedName>
</protein>
<accession>A0A0F7JX86</accession>
<dbReference type="AlphaFoldDB" id="A0A0F7JX86"/>
<dbReference type="Gene3D" id="3.40.50.1820">
    <property type="entry name" value="alpha/beta hydrolase"/>
    <property type="match status" value="1"/>
</dbReference>
<dbReference type="SUPFAM" id="SSF53474">
    <property type="entry name" value="alpha/beta-Hydrolases"/>
    <property type="match status" value="1"/>
</dbReference>
<proteinExistence type="predicted"/>
<dbReference type="PATRIC" id="fig|1543721.4.peg.2681"/>
<name>A0A0F7JX86_9GAMM</name>
<dbReference type="InterPro" id="IPR029058">
    <property type="entry name" value="AB_hydrolase_fold"/>
</dbReference>
<keyword evidence="2" id="KW-1185">Reference proteome</keyword>
<gene>
    <name evidence="1" type="ORF">AAY24_12970</name>
</gene>
<dbReference type="Proteomes" id="UP000034410">
    <property type="component" value="Chromosome"/>
</dbReference>